<keyword evidence="2" id="KW-1003">Cell membrane</keyword>
<dbReference type="Gene3D" id="1.20.1110.10">
    <property type="entry name" value="Calcium-transporting ATPase, transmembrane domain"/>
    <property type="match status" value="2"/>
</dbReference>
<gene>
    <name evidence="18" type="ORF">FPZ47_00030</name>
</gene>
<dbReference type="GO" id="GO:0046872">
    <property type="term" value="F:metal ion binding"/>
    <property type="evidence" value="ECO:0007669"/>
    <property type="project" value="UniProtKB-KW"/>
</dbReference>
<evidence type="ECO:0000256" key="15">
    <source>
        <dbReference type="SAM" id="Phobius"/>
    </source>
</evidence>
<name>A0A557Y1G3_9MYCO</name>
<dbReference type="InterPro" id="IPR044492">
    <property type="entry name" value="P_typ_ATPase_HD_dom"/>
</dbReference>
<feature type="transmembrane region" description="Helical" evidence="15">
    <location>
        <begin position="1549"/>
        <end position="1570"/>
    </location>
</feature>
<feature type="domain" description="Cation-transporting P-type ATPase C-terminal" evidence="17">
    <location>
        <begin position="1487"/>
        <end position="1597"/>
    </location>
</feature>
<dbReference type="InterPro" id="IPR023298">
    <property type="entry name" value="ATPase_P-typ_TM_dom_sf"/>
</dbReference>
<evidence type="ECO:0000256" key="1">
    <source>
        <dbReference type="ARBA" id="ARBA00004651"/>
    </source>
</evidence>
<evidence type="ECO:0000256" key="7">
    <source>
        <dbReference type="ARBA" id="ARBA00022842"/>
    </source>
</evidence>
<dbReference type="InterPro" id="IPR008250">
    <property type="entry name" value="ATPase_P-typ_transduc_dom_A_sf"/>
</dbReference>
<dbReference type="PRINTS" id="PR00120">
    <property type="entry name" value="HATPASE"/>
</dbReference>
<evidence type="ECO:0000256" key="2">
    <source>
        <dbReference type="ARBA" id="ARBA00022475"/>
    </source>
</evidence>
<evidence type="ECO:0000313" key="19">
    <source>
        <dbReference type="Proteomes" id="UP000320513"/>
    </source>
</evidence>
<dbReference type="Pfam" id="PF00702">
    <property type="entry name" value="Hydrolase"/>
    <property type="match status" value="1"/>
</dbReference>
<keyword evidence="7" id="KW-0460">Magnesium</keyword>
<comment type="caution">
    <text evidence="18">The sequence shown here is derived from an EMBL/GenBank/DDBJ whole genome shotgun (WGS) entry which is preliminary data.</text>
</comment>
<dbReference type="Gene3D" id="3.40.1110.10">
    <property type="entry name" value="Calcium-transporting ATPase, cytoplasmic domain N"/>
    <property type="match status" value="1"/>
</dbReference>
<dbReference type="InterPro" id="IPR006068">
    <property type="entry name" value="ATPase_P-typ_cation-transptr_C"/>
</dbReference>
<keyword evidence="19" id="KW-1185">Reference proteome</keyword>
<sequence length="1634" mass="167507">MRIPGVAGVIAGVAGGAAEVVRAGVSTAAGAVGAVQMLTSPVTELAGPVMQSMAQTTGRAIGIGSASSNGSANHVMPQVRWQSGRRVHLDLDPLLPFPSWHEHAPVVEEPVRRIPGVATAHVEGALGRLVVELESDADCDAVLGQVRRTVSGVAEDLALVGARPATRTAPFADPGNPLAILVPLTAAAMDVAALGAAVTGWVGRLPVAPRSARAASALLNHQPRIVSVLESRLGRVGTDVLLSASAAVSNGLTQAIGTPMLDLAQRSLQISEAAAHRQRWREREPELASPRRPQAPVVPVISSAGPKSQALRHNSAAAAAGEASHVMVGGAVHAAIDTAKGSMAGPVEEYADQAANASLIAAATALLAGGGTEDAAGALLAGVPRAAHMGRQTFAAVLGRGLANAGQLILDPGALRRLDRVKVVLIDGAALRGDHRAVLRAHGDMPGWDDDRVYEVADALLHAEQPPEPDADELPATGARLRRVPTQGPSAAPAQGLEHADLVVDGEVVGSVDVGWEVDPFAIPLLQTAHRTGARVVLRHVAGTEDLAASVAVTHPPGTPLLQLVRDLRTDRGLVLLITALHPDFASTDTLAALAVADVAVALDDPHAATPWTADIITGTDLAAAVRILSALPTARKTTESSVRLAKGGSTLAGLLLVTGDPRATTNPLALQRWLNPVNAAAAAALVQGAFSATRVLRQPVPTPQPLTAWHALDPEIVYSRLASRTGPLAVEPGIAPWRRVLDDLSYNPALAPLRGPAARVGRLLSATRAELADPLTPILAVGAAASAIVGSNIDALLVAGVMTANAIVGGTQRLRAEAAVAELFAEQDQLARRVVLPTMATSQRRLEAARSAPRTATVSAKSLRPGDIIDLVAPEVVPADARLLVAEDLEVDESFLTGESLPVDKQVEPVAVTDPDRASMLFEGSTIVAGRARAIVVATGAGTAAQRAISAIADIESAAGVQARLRELTSKVLPLTLAGGAAVTGLALAHKGSLRQAVADGVAIAVAAVPEGLPLVATLAQLAAAQRLSKRGALVRTPRAVEALGRVQTVCFDKTGTLTENRLRVVRGVPHDTAVDGELPAATDPRAAAVLRAAARSSTQPQNGQGHAHATDEAILTAASSLNGQADSGWTLLAEVPFESSRGYAAAIGTAGAGEGPMLVVKGAPEVLLARCRFADADAGREHAEALVLRLAEQGLRVLSVAQRRWEHGLSEDDTDADAVDAAAHDLEMVGYVGLADTARESARPLIEALIEARRRVVLITGDHPVTARAIARQLGLPPDAREMTGAELAALNQDERAKVAADVQVFARVSPEQKVQIVAALQACGQVTAMVGDGANDAAAIRMADVGIGVSGRGSSAARGAADIVLTESDLGVLLDALVEGRGMWGGVRDAVGILVGGNVGEVLFTIIGTALGTGRAPVGTRQLLLVNLLTDMFPALAVAVTPQYALPDEADEAASEQGHDGSDRDAEELLRAFQRAALAGPAPSLDAPLLRQIVTRGAVTAAGATAAWGIGRYTFGTERRTATMGLTALVTTQLAQTLLTRRHSPLVLGTALGSAGVLVAIVQTPGVSHFFGCTPLGPVAWSGVIGATAGATAVSVLAPNWLARRVATLEPKATEIAAQIPGIWNGGPQPG</sequence>
<evidence type="ECO:0000256" key="14">
    <source>
        <dbReference type="SAM" id="MobiDB-lite"/>
    </source>
</evidence>
<evidence type="ECO:0000256" key="6">
    <source>
        <dbReference type="ARBA" id="ARBA00022840"/>
    </source>
</evidence>
<dbReference type="FunFam" id="2.70.150.10:FF:000082">
    <property type="entry name" value="Cation-transporter ATPase I CtpI"/>
    <property type="match status" value="1"/>
</dbReference>
<dbReference type="Pfam" id="PF00122">
    <property type="entry name" value="E1-E2_ATPase"/>
    <property type="match status" value="1"/>
</dbReference>
<proteinExistence type="inferred from homology"/>
<dbReference type="Gene3D" id="3.40.50.1000">
    <property type="entry name" value="HAD superfamily/HAD-like"/>
    <property type="match status" value="2"/>
</dbReference>
<evidence type="ECO:0000313" key="18">
    <source>
        <dbReference type="EMBL" id="TVS92439.1"/>
    </source>
</evidence>
<comment type="similarity">
    <text evidence="11">Belongs to the cation transport ATPase (P-type) (TC 3.A.3) family.</text>
</comment>
<keyword evidence="3 15" id="KW-0812">Transmembrane</keyword>
<keyword evidence="10 15" id="KW-0472">Membrane</keyword>
<evidence type="ECO:0000256" key="12">
    <source>
        <dbReference type="ARBA" id="ARBA00049360"/>
    </source>
</evidence>
<dbReference type="InterPro" id="IPR036412">
    <property type="entry name" value="HAD-like_sf"/>
</dbReference>
<dbReference type="Proteomes" id="UP000320513">
    <property type="component" value="Unassembled WGS sequence"/>
</dbReference>
<evidence type="ECO:0000256" key="9">
    <source>
        <dbReference type="ARBA" id="ARBA00022989"/>
    </source>
</evidence>
<protein>
    <recommendedName>
        <fullName evidence="13">Probable cation-transporting ATPase I</fullName>
    </recommendedName>
</protein>
<reference evidence="18 19" key="1">
    <citation type="submission" date="2019-07" db="EMBL/GenBank/DDBJ databases">
        <title>New Mycobacterium species.</title>
        <authorList>
            <person name="Tortoli E."/>
            <person name="Ghielmetti G."/>
            <person name="Friedel U."/>
            <person name="Trovato A."/>
        </authorList>
    </citation>
    <scope>NUCLEOTIDE SEQUENCE [LARGE SCALE GENOMIC DNA]</scope>
    <source>
        <strain evidence="18 19">16-83</strain>
    </source>
</reference>
<organism evidence="18 19">
    <name type="scientific">Mycobacterium helveticum</name>
    <dbReference type="NCBI Taxonomy" id="2592811"/>
    <lineage>
        <taxon>Bacteria</taxon>
        <taxon>Bacillati</taxon>
        <taxon>Actinomycetota</taxon>
        <taxon>Actinomycetes</taxon>
        <taxon>Mycobacteriales</taxon>
        <taxon>Mycobacteriaceae</taxon>
        <taxon>Mycobacterium</taxon>
    </lineage>
</organism>
<keyword evidence="8" id="KW-1278">Translocase</keyword>
<dbReference type="PANTHER" id="PTHR24093">
    <property type="entry name" value="CATION TRANSPORTING ATPASE"/>
    <property type="match status" value="1"/>
</dbReference>
<dbReference type="Pfam" id="PF00689">
    <property type="entry name" value="Cation_ATPase_C"/>
    <property type="match status" value="1"/>
</dbReference>
<dbReference type="GO" id="GO:0016887">
    <property type="term" value="F:ATP hydrolysis activity"/>
    <property type="evidence" value="ECO:0007669"/>
    <property type="project" value="InterPro"/>
</dbReference>
<accession>A0A557Y1G3</accession>
<keyword evidence="6" id="KW-0067">ATP-binding</keyword>
<feature type="transmembrane region" description="Helical" evidence="15">
    <location>
        <begin position="1582"/>
        <end position="1605"/>
    </location>
</feature>
<evidence type="ECO:0000256" key="8">
    <source>
        <dbReference type="ARBA" id="ARBA00022967"/>
    </source>
</evidence>
<dbReference type="InterPro" id="IPR018303">
    <property type="entry name" value="ATPase_P-typ_P_site"/>
</dbReference>
<dbReference type="SFLD" id="SFLDF00027">
    <property type="entry name" value="p-type_atpase"/>
    <property type="match status" value="1"/>
</dbReference>
<dbReference type="RefSeq" id="WP_144946758.1">
    <property type="nucleotide sequence ID" value="NZ_VMQU01000001.1"/>
</dbReference>
<dbReference type="InterPro" id="IPR001757">
    <property type="entry name" value="P_typ_ATPase"/>
</dbReference>
<evidence type="ECO:0000259" key="16">
    <source>
        <dbReference type="Pfam" id="PF00122"/>
    </source>
</evidence>
<dbReference type="EMBL" id="VMQU01000001">
    <property type="protein sequence ID" value="TVS92439.1"/>
    <property type="molecule type" value="Genomic_DNA"/>
</dbReference>
<dbReference type="SUPFAM" id="SSF56784">
    <property type="entry name" value="HAD-like"/>
    <property type="match status" value="1"/>
</dbReference>
<evidence type="ECO:0000256" key="3">
    <source>
        <dbReference type="ARBA" id="ARBA00022692"/>
    </source>
</evidence>
<evidence type="ECO:0000256" key="10">
    <source>
        <dbReference type="ARBA" id="ARBA00023136"/>
    </source>
</evidence>
<evidence type="ECO:0000256" key="13">
    <source>
        <dbReference type="ARBA" id="ARBA00069455"/>
    </source>
</evidence>
<dbReference type="NCBIfam" id="TIGR01494">
    <property type="entry name" value="ATPase_P-type"/>
    <property type="match status" value="2"/>
</dbReference>
<dbReference type="InterPro" id="IPR059000">
    <property type="entry name" value="ATPase_P-type_domA"/>
</dbReference>
<keyword evidence="5" id="KW-0547">Nucleotide-binding</keyword>
<dbReference type="PANTHER" id="PTHR24093:SF513">
    <property type="entry name" value="CATION-TRANSPORTING ATPASE I-RELATED"/>
    <property type="match status" value="1"/>
</dbReference>
<keyword evidence="4" id="KW-0479">Metal-binding</keyword>
<evidence type="ECO:0000259" key="17">
    <source>
        <dbReference type="Pfam" id="PF00689"/>
    </source>
</evidence>
<feature type="region of interest" description="Disordered" evidence="14">
    <location>
        <begin position="275"/>
        <end position="299"/>
    </location>
</feature>
<comment type="subcellular location">
    <subcellularLocation>
        <location evidence="1">Cell membrane</location>
        <topology evidence="1">Multi-pass membrane protein</topology>
    </subcellularLocation>
</comment>
<dbReference type="GO" id="GO:0005886">
    <property type="term" value="C:plasma membrane"/>
    <property type="evidence" value="ECO:0007669"/>
    <property type="project" value="UniProtKB-SubCell"/>
</dbReference>
<dbReference type="PRINTS" id="PR00119">
    <property type="entry name" value="CATATPASE"/>
</dbReference>
<feature type="domain" description="P-type ATPase A" evidence="16">
    <location>
        <begin position="855"/>
        <end position="953"/>
    </location>
</feature>
<keyword evidence="9 15" id="KW-1133">Transmembrane helix</keyword>
<evidence type="ECO:0000256" key="11">
    <source>
        <dbReference type="ARBA" id="ARBA00038148"/>
    </source>
</evidence>
<dbReference type="OrthoDB" id="9814270at2"/>
<dbReference type="InterPro" id="IPR023214">
    <property type="entry name" value="HAD_sf"/>
</dbReference>
<dbReference type="Gene3D" id="2.70.150.10">
    <property type="entry name" value="Calcium-transporting ATPase, cytoplasmic transduction domain A"/>
    <property type="match status" value="1"/>
</dbReference>
<dbReference type="PROSITE" id="PS00154">
    <property type="entry name" value="ATPASE_E1_E2"/>
    <property type="match status" value="1"/>
</dbReference>
<dbReference type="SUPFAM" id="SSF81653">
    <property type="entry name" value="Calcium ATPase, transduction domain A"/>
    <property type="match status" value="1"/>
</dbReference>
<dbReference type="SFLD" id="SFLDG00002">
    <property type="entry name" value="C1.7:_P-type_atpase_like"/>
    <property type="match status" value="1"/>
</dbReference>
<dbReference type="SFLD" id="SFLDS00003">
    <property type="entry name" value="Haloacid_Dehalogenase"/>
    <property type="match status" value="1"/>
</dbReference>
<evidence type="ECO:0000256" key="5">
    <source>
        <dbReference type="ARBA" id="ARBA00022741"/>
    </source>
</evidence>
<dbReference type="SUPFAM" id="SSF81665">
    <property type="entry name" value="Calcium ATPase, transmembrane domain M"/>
    <property type="match status" value="1"/>
</dbReference>
<dbReference type="GO" id="GO:0005524">
    <property type="term" value="F:ATP binding"/>
    <property type="evidence" value="ECO:0007669"/>
    <property type="project" value="UniProtKB-KW"/>
</dbReference>
<comment type="catalytic activity">
    <reaction evidence="12">
        <text>ATP + H2O = ADP + phosphate + H(+)</text>
        <dbReference type="Rhea" id="RHEA:13065"/>
        <dbReference type="ChEBI" id="CHEBI:15377"/>
        <dbReference type="ChEBI" id="CHEBI:15378"/>
        <dbReference type="ChEBI" id="CHEBI:30616"/>
        <dbReference type="ChEBI" id="CHEBI:43474"/>
        <dbReference type="ChEBI" id="CHEBI:456216"/>
    </reaction>
</comment>
<evidence type="ECO:0000256" key="4">
    <source>
        <dbReference type="ARBA" id="ARBA00022723"/>
    </source>
</evidence>
<dbReference type="GO" id="GO:0005388">
    <property type="term" value="F:P-type calcium transporter activity"/>
    <property type="evidence" value="ECO:0007669"/>
    <property type="project" value="TreeGrafter"/>
</dbReference>
<dbReference type="InterPro" id="IPR023299">
    <property type="entry name" value="ATPase_P-typ_cyto_dom_N"/>
</dbReference>